<comment type="caution">
    <text evidence="1">The sequence shown here is derived from an EMBL/GenBank/DDBJ whole genome shotgun (WGS) entry which is preliminary data.</text>
</comment>
<dbReference type="EMBL" id="BHYK01000029">
    <property type="protein sequence ID" value="GCD12253.1"/>
    <property type="molecule type" value="Genomic_DNA"/>
</dbReference>
<reference evidence="1 2" key="1">
    <citation type="submission" date="2018-11" db="EMBL/GenBank/DDBJ databases">
        <title>Genome sequencing and assembly of Clostridium tagluense strain A121.</title>
        <authorList>
            <person name="Murakami T."/>
            <person name="Segawa T."/>
            <person name="Shcherbakova V.A."/>
            <person name="Mori H."/>
            <person name="Yoshimura Y."/>
        </authorList>
    </citation>
    <scope>NUCLEOTIDE SEQUENCE [LARGE SCALE GENOMIC DNA]</scope>
    <source>
        <strain evidence="1 2">A121</strain>
    </source>
</reference>
<protein>
    <submittedName>
        <fullName evidence="1">Uncharacterized protein</fullName>
    </submittedName>
</protein>
<name>A0A401URT5_9CLOT</name>
<proteinExistence type="predicted"/>
<dbReference type="OrthoDB" id="9805698at2"/>
<organism evidence="1 2">
    <name type="scientific">Clostridium tagluense</name>
    <dbReference type="NCBI Taxonomy" id="360422"/>
    <lineage>
        <taxon>Bacteria</taxon>
        <taxon>Bacillati</taxon>
        <taxon>Bacillota</taxon>
        <taxon>Clostridia</taxon>
        <taxon>Eubacteriales</taxon>
        <taxon>Clostridiaceae</taxon>
        <taxon>Clostridium</taxon>
    </lineage>
</organism>
<dbReference type="RefSeq" id="WP_148097597.1">
    <property type="nucleotide sequence ID" value="NZ_BHYK01000029.1"/>
</dbReference>
<dbReference type="Proteomes" id="UP000287872">
    <property type="component" value="Unassembled WGS sequence"/>
</dbReference>
<accession>A0A401URT5</accession>
<evidence type="ECO:0000313" key="2">
    <source>
        <dbReference type="Proteomes" id="UP000287872"/>
    </source>
</evidence>
<gene>
    <name evidence="1" type="ORF">Ctaglu_38760</name>
</gene>
<evidence type="ECO:0000313" key="1">
    <source>
        <dbReference type="EMBL" id="GCD12253.1"/>
    </source>
</evidence>
<keyword evidence="2" id="KW-1185">Reference proteome</keyword>
<dbReference type="AlphaFoldDB" id="A0A401URT5"/>
<sequence>MVYMVDRDELTNILLNNNGDEILSYADKILELVPELIVCSRCEYEDRVHKDNVYMHIIHVVAGTVGVKHLAKQD</sequence>